<protein>
    <submittedName>
        <fullName evidence="4">Regulatory protein, LuxR</fullName>
    </submittedName>
</protein>
<dbReference type="InterPro" id="IPR003593">
    <property type="entry name" value="AAA+_ATPase"/>
</dbReference>
<dbReference type="PRINTS" id="PR00038">
    <property type="entry name" value="HTHLUXR"/>
</dbReference>
<dbReference type="EMBL" id="AP022567">
    <property type="protein sequence ID" value="BBX34154.1"/>
    <property type="molecule type" value="Genomic_DNA"/>
</dbReference>
<keyword evidence="1" id="KW-0547">Nucleotide-binding</keyword>
<dbReference type="PROSITE" id="PS00622">
    <property type="entry name" value="HTH_LUXR_1"/>
    <property type="match status" value="1"/>
</dbReference>
<dbReference type="InterPro" id="IPR016032">
    <property type="entry name" value="Sig_transdc_resp-reg_C-effctor"/>
</dbReference>
<evidence type="ECO:0000313" key="4">
    <source>
        <dbReference type="EMBL" id="BBX34154.1"/>
    </source>
</evidence>
<dbReference type="InterPro" id="IPR036388">
    <property type="entry name" value="WH-like_DNA-bd_sf"/>
</dbReference>
<evidence type="ECO:0000313" key="5">
    <source>
        <dbReference type="Proteomes" id="UP000465622"/>
    </source>
</evidence>
<dbReference type="Pfam" id="PF13401">
    <property type="entry name" value="AAA_22"/>
    <property type="match status" value="1"/>
</dbReference>
<dbReference type="Pfam" id="PF00196">
    <property type="entry name" value="GerE"/>
    <property type="match status" value="1"/>
</dbReference>
<dbReference type="PROSITE" id="PS50043">
    <property type="entry name" value="HTH_LUXR_2"/>
    <property type="match status" value="1"/>
</dbReference>
<dbReference type="InterPro" id="IPR027417">
    <property type="entry name" value="P-loop_NTPase"/>
</dbReference>
<dbReference type="SMART" id="SM00421">
    <property type="entry name" value="HTH_LUXR"/>
    <property type="match status" value="1"/>
</dbReference>
<evidence type="ECO:0000256" key="1">
    <source>
        <dbReference type="ARBA" id="ARBA00022741"/>
    </source>
</evidence>
<feature type="domain" description="HTH luxR-type" evidence="3">
    <location>
        <begin position="804"/>
        <end position="869"/>
    </location>
</feature>
<dbReference type="Proteomes" id="UP000465622">
    <property type="component" value="Chromosome"/>
</dbReference>
<dbReference type="PANTHER" id="PTHR16305">
    <property type="entry name" value="TESTICULAR SOLUBLE ADENYLYL CYCLASE"/>
    <property type="match status" value="1"/>
</dbReference>
<dbReference type="PANTHER" id="PTHR16305:SF28">
    <property type="entry name" value="GUANYLATE CYCLASE DOMAIN-CONTAINING PROTEIN"/>
    <property type="match status" value="1"/>
</dbReference>
<dbReference type="CDD" id="cd06170">
    <property type="entry name" value="LuxR_C_like"/>
    <property type="match status" value="1"/>
</dbReference>
<accession>A0ABM7HU78</accession>
<dbReference type="Gene3D" id="1.10.10.10">
    <property type="entry name" value="Winged helix-like DNA-binding domain superfamily/Winged helix DNA-binding domain"/>
    <property type="match status" value="1"/>
</dbReference>
<reference evidence="4 5" key="1">
    <citation type="journal article" date="2019" name="Emerg. Microbes Infect.">
        <title>Comprehensive subspecies identification of 175 nontuberculous mycobacteria species based on 7547 genomic profiles.</title>
        <authorList>
            <person name="Matsumoto Y."/>
            <person name="Kinjo T."/>
            <person name="Motooka D."/>
            <person name="Nabeya D."/>
            <person name="Jung N."/>
            <person name="Uechi K."/>
            <person name="Horii T."/>
            <person name="Iida T."/>
            <person name="Fujita J."/>
            <person name="Nakamura S."/>
        </authorList>
    </citation>
    <scope>NUCLEOTIDE SEQUENCE [LARGE SCALE GENOMIC DNA]</scope>
    <source>
        <strain evidence="4 5">JCM 12375</strain>
    </source>
</reference>
<keyword evidence="2" id="KW-0067">ATP-binding</keyword>
<dbReference type="SUPFAM" id="SSF52540">
    <property type="entry name" value="P-loop containing nucleoside triphosphate hydrolases"/>
    <property type="match status" value="1"/>
</dbReference>
<dbReference type="Gene3D" id="3.40.50.300">
    <property type="entry name" value="P-loop containing nucleotide triphosphate hydrolases"/>
    <property type="match status" value="1"/>
</dbReference>
<dbReference type="InterPro" id="IPR000792">
    <property type="entry name" value="Tscrpt_reg_LuxR_C"/>
</dbReference>
<dbReference type="RefSeq" id="WP_230021738.1">
    <property type="nucleotide sequence ID" value="NZ_AP022567.1"/>
</dbReference>
<dbReference type="SUPFAM" id="SSF46894">
    <property type="entry name" value="C-terminal effector domain of the bipartite response regulators"/>
    <property type="match status" value="1"/>
</dbReference>
<evidence type="ECO:0000259" key="3">
    <source>
        <dbReference type="PROSITE" id="PS50043"/>
    </source>
</evidence>
<dbReference type="SMART" id="SM00382">
    <property type="entry name" value="AAA"/>
    <property type="match status" value="1"/>
</dbReference>
<evidence type="ECO:0000256" key="2">
    <source>
        <dbReference type="ARBA" id="ARBA00022840"/>
    </source>
</evidence>
<keyword evidence="5" id="KW-1185">Reference proteome</keyword>
<dbReference type="InterPro" id="IPR049945">
    <property type="entry name" value="AAA_22"/>
</dbReference>
<gene>
    <name evidence="4" type="ORF">MMAGJ_34360</name>
</gene>
<proteinExistence type="predicted"/>
<organism evidence="4 5">
    <name type="scientific">Mycolicibacterium mageritense</name>
    <name type="common">Mycobacterium mageritense</name>
    <dbReference type="NCBI Taxonomy" id="53462"/>
    <lineage>
        <taxon>Bacteria</taxon>
        <taxon>Bacillati</taxon>
        <taxon>Actinomycetota</taxon>
        <taxon>Actinomycetes</taxon>
        <taxon>Mycobacteriales</taxon>
        <taxon>Mycobacteriaceae</taxon>
        <taxon>Mycolicibacterium</taxon>
    </lineage>
</organism>
<sequence length="878" mass="92190">MAEVRWKLAPRQSVWERMDSALSSTAHHGVVLVGAAGVGKTEIARAVARRHAHSDPRAVTRWVAGTSSATHIPFGVFSHLVEVSGAGESAALLRTARETLCGGTDERRLLIAVDDAHNLDTLSATLVHQLAVSSGVRLILTVREGEPAPDAVTALWKDGLLARVDVEPMSAAEATTLLESVLGGPLETSSAAKINAASEGNPLFLRHLVDGALHSGRLRLVEGVWQLRGAIALSSHLSTLILQHLDSMPPAVRQVLEYLAIEEPLTLSDLAAVTGLDAVEQAEAAGAVTVTDRGGNTVVHPAHPLYTECVRGSMGQLIGRRLRTTLVAQLNTRPPEHVSDRLRLAALALGTDAPLSPTDLVVSAYEAMRLGDLVLGEQLARGALDRGGGLAARLPLAHSLAWQGRGRDADDVLAAVDPDTLSQWDLMAWALPKAANQFWMLGESRQAVDLLAQVRSRITEPAARDSLDALAATFALNTGEPRQAIEIAGDVLASTTAQDLAVAWAATSAALASARIGRFKDVAALADRGLNAQHPGLLRFTIGLGQTTAALMDCDLAGAEKLARHYLSFSEFQQPGRAIGDVLLAHVLMARGALREAASLLRQSAAALISTGYSWGPLALMYLAQTLGQQGDSSAAAQALQRAEAAHGMHSALYAPELELARSWTLAAARDVRGAMAAAREAAAVAESSGQLAIALRALHDGVRLGDTRLADQVQRIGKQLDCALAPLVYAHARNLADGDAAGLDAVAASFESHQLNLAAADAASQAAVLHGGAGKRALELKAKNRAAQLAVHCDTPSTPALARVLNPLPLTDRELEIGVMVAEGLTNKAIADRLSVSVRTVEGHIYRACIKLDVPDRAMLAAAISATQISRRANAAH</sequence>
<name>A0ABM7HU78_MYCME</name>